<keyword evidence="4" id="KW-0238">DNA-binding</keyword>
<dbReference type="InterPro" id="IPR039420">
    <property type="entry name" value="WalR-like"/>
</dbReference>
<dbReference type="GO" id="GO:0005829">
    <property type="term" value="C:cytosol"/>
    <property type="evidence" value="ECO:0007669"/>
    <property type="project" value="TreeGrafter"/>
</dbReference>
<dbReference type="InterPro" id="IPR016032">
    <property type="entry name" value="Sig_transdc_resp-reg_C-effctor"/>
</dbReference>
<dbReference type="PANTHER" id="PTHR48111:SF1">
    <property type="entry name" value="TWO-COMPONENT RESPONSE REGULATOR ORR33"/>
    <property type="match status" value="1"/>
</dbReference>
<organism evidence="10">
    <name type="scientific">Proboscia inermis</name>
    <dbReference type="NCBI Taxonomy" id="420281"/>
    <lineage>
        <taxon>Eukaryota</taxon>
        <taxon>Sar</taxon>
        <taxon>Stramenopiles</taxon>
        <taxon>Ochrophyta</taxon>
        <taxon>Bacillariophyta</taxon>
        <taxon>Coscinodiscophyceae</taxon>
        <taxon>Rhizosoleniophycidae</taxon>
        <taxon>Rhizosoleniales</taxon>
        <taxon>Rhizosoleniaceae</taxon>
        <taxon>Proboscia</taxon>
    </lineage>
</organism>
<dbReference type="GO" id="GO:0000976">
    <property type="term" value="F:transcription cis-regulatory region binding"/>
    <property type="evidence" value="ECO:0007669"/>
    <property type="project" value="TreeGrafter"/>
</dbReference>
<evidence type="ECO:0000256" key="4">
    <source>
        <dbReference type="ARBA" id="ARBA00023125"/>
    </source>
</evidence>
<keyword evidence="2" id="KW-0902">Two-component regulatory system</keyword>
<feature type="modified residue" description="4-aspartylphosphate" evidence="6">
    <location>
        <position position="168"/>
    </location>
</feature>
<evidence type="ECO:0000313" key="10">
    <source>
        <dbReference type="EMBL" id="CAD8412099.1"/>
    </source>
</evidence>
<reference evidence="10" key="1">
    <citation type="submission" date="2021-01" db="EMBL/GenBank/DDBJ databases">
        <authorList>
            <person name="Corre E."/>
            <person name="Pelletier E."/>
            <person name="Niang G."/>
            <person name="Scheremetjew M."/>
            <person name="Finn R."/>
            <person name="Kale V."/>
            <person name="Holt S."/>
            <person name="Cochrane G."/>
            <person name="Meng A."/>
            <person name="Brown T."/>
            <person name="Cohen L."/>
        </authorList>
    </citation>
    <scope>NUCLEOTIDE SEQUENCE</scope>
    <source>
        <strain evidence="10">CCAP1064/1</strain>
    </source>
</reference>
<evidence type="ECO:0000256" key="6">
    <source>
        <dbReference type="PROSITE-ProRule" id="PRU00169"/>
    </source>
</evidence>
<dbReference type="Gene3D" id="3.40.50.2300">
    <property type="match status" value="1"/>
</dbReference>
<name>A0A7S0C5L2_9STRA</name>
<dbReference type="PRINTS" id="PR00038">
    <property type="entry name" value="HTHLUXR"/>
</dbReference>
<evidence type="ECO:0000256" key="3">
    <source>
        <dbReference type="ARBA" id="ARBA00023015"/>
    </source>
</evidence>
<dbReference type="SUPFAM" id="SSF52172">
    <property type="entry name" value="CheY-like"/>
    <property type="match status" value="1"/>
</dbReference>
<feature type="domain" description="HTH luxR-type" evidence="8">
    <location>
        <begin position="270"/>
        <end position="335"/>
    </location>
</feature>
<protein>
    <recommendedName>
        <fullName evidence="11">Response regulatory domain-containing protein</fullName>
    </recommendedName>
</protein>
<evidence type="ECO:0000256" key="1">
    <source>
        <dbReference type="ARBA" id="ARBA00022553"/>
    </source>
</evidence>
<dbReference type="InterPro" id="IPR011006">
    <property type="entry name" value="CheY-like_superfamily"/>
</dbReference>
<dbReference type="GO" id="GO:0032993">
    <property type="term" value="C:protein-DNA complex"/>
    <property type="evidence" value="ECO:0007669"/>
    <property type="project" value="TreeGrafter"/>
</dbReference>
<dbReference type="InterPro" id="IPR036388">
    <property type="entry name" value="WH-like_DNA-bd_sf"/>
</dbReference>
<accession>A0A7S0C5L2</accession>
<dbReference type="PROSITE" id="PS50110">
    <property type="entry name" value="RESPONSE_REGULATORY"/>
    <property type="match status" value="1"/>
</dbReference>
<dbReference type="GO" id="GO:0006355">
    <property type="term" value="P:regulation of DNA-templated transcription"/>
    <property type="evidence" value="ECO:0007669"/>
    <property type="project" value="InterPro"/>
</dbReference>
<keyword evidence="5" id="KW-0804">Transcription</keyword>
<dbReference type="SMART" id="SM00421">
    <property type="entry name" value="HTH_LUXR"/>
    <property type="match status" value="1"/>
</dbReference>
<feature type="signal peptide" evidence="7">
    <location>
        <begin position="1"/>
        <end position="18"/>
    </location>
</feature>
<keyword evidence="7" id="KW-0732">Signal</keyword>
<evidence type="ECO:0000256" key="7">
    <source>
        <dbReference type="SAM" id="SignalP"/>
    </source>
</evidence>
<evidence type="ECO:0008006" key="11">
    <source>
        <dbReference type="Google" id="ProtNLM"/>
    </source>
</evidence>
<sequence>MSLLTWQKLKVFFRLIIGTVLVKNLPAGSPFCIPLLQTIPKHFSSNGRNWSVYTTAKRCSKFYHASITPSQRNYFKKFIDITKRHSSTDDNFEIVRDPKWIERAKRWILIVDDEESIRLAIGDYLFDKGYQVMACADADAVFEAISIIPDLEEENEDLPSIPDVIVSDIRMPGKDGLELLGLIRTDNRLSRIPVVLVTAKGMTQDRVAGYKAGADYYLSKPFNPEELVAILDNAILRRSQMTGKNGKLVDLKQQISDVKKILRRNGKEFVKATDVYLTPREIEVLELLCKGYTNGEIASNCGISVITANRVVQALYSKTCLRNRTELLRWALQTGQIEK</sequence>
<dbReference type="Pfam" id="PF00072">
    <property type="entry name" value="Response_reg"/>
    <property type="match status" value="1"/>
</dbReference>
<keyword evidence="1 6" id="KW-0597">Phosphoprotein</keyword>
<dbReference type="CDD" id="cd06170">
    <property type="entry name" value="LuxR_C_like"/>
    <property type="match status" value="1"/>
</dbReference>
<dbReference type="InterPro" id="IPR001789">
    <property type="entry name" value="Sig_transdc_resp-reg_receiver"/>
</dbReference>
<dbReference type="AlphaFoldDB" id="A0A7S0C5L2"/>
<dbReference type="Gene3D" id="1.10.10.10">
    <property type="entry name" value="Winged helix-like DNA-binding domain superfamily/Winged helix DNA-binding domain"/>
    <property type="match status" value="1"/>
</dbReference>
<feature type="domain" description="Response regulatory" evidence="9">
    <location>
        <begin position="107"/>
        <end position="235"/>
    </location>
</feature>
<dbReference type="PROSITE" id="PS50043">
    <property type="entry name" value="HTH_LUXR_2"/>
    <property type="match status" value="1"/>
</dbReference>
<feature type="chain" id="PRO_5031186693" description="Response regulatory domain-containing protein" evidence="7">
    <location>
        <begin position="19"/>
        <end position="339"/>
    </location>
</feature>
<evidence type="ECO:0000259" key="8">
    <source>
        <dbReference type="PROSITE" id="PS50043"/>
    </source>
</evidence>
<dbReference type="SUPFAM" id="SSF46894">
    <property type="entry name" value="C-terminal effector domain of the bipartite response regulators"/>
    <property type="match status" value="1"/>
</dbReference>
<dbReference type="PANTHER" id="PTHR48111">
    <property type="entry name" value="REGULATOR OF RPOS"/>
    <property type="match status" value="1"/>
</dbReference>
<proteinExistence type="predicted"/>
<dbReference type="Pfam" id="PF00196">
    <property type="entry name" value="GerE"/>
    <property type="match status" value="1"/>
</dbReference>
<evidence type="ECO:0000259" key="9">
    <source>
        <dbReference type="PROSITE" id="PS50110"/>
    </source>
</evidence>
<dbReference type="InterPro" id="IPR000792">
    <property type="entry name" value="Tscrpt_reg_LuxR_C"/>
</dbReference>
<gene>
    <name evidence="10" type="ORF">PINE0816_LOCUS8224</name>
</gene>
<keyword evidence="3" id="KW-0805">Transcription regulation</keyword>
<dbReference type="SMART" id="SM00448">
    <property type="entry name" value="REC"/>
    <property type="match status" value="1"/>
</dbReference>
<evidence type="ECO:0000256" key="5">
    <source>
        <dbReference type="ARBA" id="ARBA00023163"/>
    </source>
</evidence>
<evidence type="ECO:0000256" key="2">
    <source>
        <dbReference type="ARBA" id="ARBA00023012"/>
    </source>
</evidence>
<dbReference type="EMBL" id="HBEL01017244">
    <property type="protein sequence ID" value="CAD8412099.1"/>
    <property type="molecule type" value="Transcribed_RNA"/>
</dbReference>
<dbReference type="GO" id="GO:0000156">
    <property type="term" value="F:phosphorelay response regulator activity"/>
    <property type="evidence" value="ECO:0007669"/>
    <property type="project" value="TreeGrafter"/>
</dbReference>